<feature type="compositionally biased region" description="Low complexity" evidence="2">
    <location>
        <begin position="35"/>
        <end position="51"/>
    </location>
</feature>
<feature type="compositionally biased region" description="Basic and acidic residues" evidence="2">
    <location>
        <begin position="472"/>
        <end position="487"/>
    </location>
</feature>
<feature type="compositionally biased region" description="Polar residues" evidence="2">
    <location>
        <begin position="337"/>
        <end position="351"/>
    </location>
</feature>
<feature type="compositionally biased region" description="Polar residues" evidence="2">
    <location>
        <begin position="401"/>
        <end position="411"/>
    </location>
</feature>
<feature type="compositionally biased region" description="Low complexity" evidence="2">
    <location>
        <begin position="745"/>
        <end position="757"/>
    </location>
</feature>
<feature type="region of interest" description="Disordered" evidence="2">
    <location>
        <begin position="33"/>
        <end position="56"/>
    </location>
</feature>
<protein>
    <recommendedName>
        <fullName evidence="5">Shugoshin C-terminal domain-containing protein</fullName>
    </recommendedName>
</protein>
<gene>
    <name evidence="3" type="ORF">BGZ80_009143</name>
</gene>
<feature type="compositionally biased region" description="Basic and acidic residues" evidence="2">
    <location>
        <begin position="623"/>
        <end position="635"/>
    </location>
</feature>
<evidence type="ECO:0000313" key="3">
    <source>
        <dbReference type="EMBL" id="KAG0016549.1"/>
    </source>
</evidence>
<evidence type="ECO:0000313" key="4">
    <source>
        <dbReference type="Proteomes" id="UP000703661"/>
    </source>
</evidence>
<keyword evidence="1" id="KW-0175">Coiled coil</keyword>
<dbReference type="Proteomes" id="UP000703661">
    <property type="component" value="Unassembled WGS sequence"/>
</dbReference>
<feature type="coiled-coil region" evidence="1">
    <location>
        <begin position="82"/>
        <end position="116"/>
    </location>
</feature>
<dbReference type="EMBL" id="JAAAID010000524">
    <property type="protein sequence ID" value="KAG0016549.1"/>
    <property type="molecule type" value="Genomic_DNA"/>
</dbReference>
<feature type="compositionally biased region" description="Polar residues" evidence="2">
    <location>
        <begin position="156"/>
        <end position="165"/>
    </location>
</feature>
<organism evidence="3 4">
    <name type="scientific">Entomortierella chlamydospora</name>
    <dbReference type="NCBI Taxonomy" id="101097"/>
    <lineage>
        <taxon>Eukaryota</taxon>
        <taxon>Fungi</taxon>
        <taxon>Fungi incertae sedis</taxon>
        <taxon>Mucoromycota</taxon>
        <taxon>Mortierellomycotina</taxon>
        <taxon>Mortierellomycetes</taxon>
        <taxon>Mortierellales</taxon>
        <taxon>Mortierellaceae</taxon>
        <taxon>Entomortierella</taxon>
    </lineage>
</organism>
<evidence type="ECO:0000256" key="1">
    <source>
        <dbReference type="SAM" id="Coils"/>
    </source>
</evidence>
<feature type="region of interest" description="Disordered" evidence="2">
    <location>
        <begin position="592"/>
        <end position="653"/>
    </location>
</feature>
<keyword evidence="4" id="KW-1185">Reference proteome</keyword>
<feature type="region of interest" description="Disordered" evidence="2">
    <location>
        <begin position="337"/>
        <end position="542"/>
    </location>
</feature>
<feature type="region of interest" description="Disordered" evidence="2">
    <location>
        <begin position="745"/>
        <end position="848"/>
    </location>
</feature>
<feature type="compositionally biased region" description="Basic residues" evidence="2">
    <location>
        <begin position="790"/>
        <end position="800"/>
    </location>
</feature>
<evidence type="ECO:0008006" key="5">
    <source>
        <dbReference type="Google" id="ProtNLM"/>
    </source>
</evidence>
<reference evidence="3" key="1">
    <citation type="journal article" date="2020" name="Fungal Divers.">
        <title>Resolving the Mortierellaceae phylogeny through synthesis of multi-gene phylogenetics and phylogenomics.</title>
        <authorList>
            <person name="Vandepol N."/>
            <person name="Liber J."/>
            <person name="Desiro A."/>
            <person name="Na H."/>
            <person name="Kennedy M."/>
            <person name="Barry K."/>
            <person name="Grigoriev I.V."/>
            <person name="Miller A.N."/>
            <person name="O'Donnell K."/>
            <person name="Stajich J.E."/>
            <person name="Bonito G."/>
        </authorList>
    </citation>
    <scope>NUCLEOTIDE SEQUENCE</scope>
    <source>
        <strain evidence="3">NRRL 2769</strain>
    </source>
</reference>
<feature type="compositionally biased region" description="Pro residues" evidence="2">
    <location>
        <begin position="768"/>
        <end position="785"/>
    </location>
</feature>
<feature type="compositionally biased region" description="Polar residues" evidence="2">
    <location>
        <begin position="450"/>
        <end position="459"/>
    </location>
</feature>
<sequence>MQGTIPPLTPIPPSSTFIRSTATFAPLLKRPTQKSTSLSFSHSSTSSTVTSLAYNPPSTNPSDYELERQRHLRQNQEIIRLCALKSTQIRQSESKLSQLESENLELRTALRNVEQQLGTKSVVQPINFSTPLPRLGASETPLEGLRLRLQSGGKPNETSLNQRFQKQSEEAGSWSNKENESDHAQHGRGLGNFSEEDEAHRVKRQLEQVVSGTLSMSKRPLISRLNQIQVIYQAKTQKFTFQREHEALCTMMGSFNSTTRLYKDVICLLQREATEPSEKPESHNHGESSASGSVSFPRRRYTNSNSWFDTINITPPSSLDATGERWTGYPLGRSDFIPSSSISPERNQTLKSPKRRTVAQMSLSPEFSHDSSAIRMGSSTNEQDNNQAHQTAASIQRWAPSINTGESTSLEMNPGRSDIARKPRPYLARPMSHGLPKINALPSIDEQDSIDTQSLSPPWQQGPPNPSYSHPRQPDSDLQRPRPKDQQARGAAVRGLTRSLAIRAPISPRRGMSSPYKCRKDVPPPHATALTPKSKHSKGERASVINILNSSITEHTNETSATSLNNGPFTSSAARNAADNCTDDVFIFSRETGGSSAHADDSDESDGSMRYNQSHIATGPSSDHSRSKGTTRDNTNDVTIKDNTVIGSGNTSNTNEYSIFTSSSRAAAPSPMIKSRSAIASECVKYMTPKWVSRRTSKIPLRNPLLPDLPSASVDNTTESIHKHQVSLAPASSLDFPSTSRYDLSLPVSEESQSSSVDPEADQSSILMPPPPLPPPPRPVRPPRTPKQDQHRRKHRKRHNMATLIPTSRPRSQFVVGERRNVTSTPDFNESRHSGDNINGIDNGHNDRETRREVALGIGESSVRSKSRPGKGAIVYRLPSISKKLFQGDPGTYSLTTPLRPLTVPGTSFTFKHSKSLKPVIPSRSLTDRHSSP</sequence>
<feature type="region of interest" description="Disordered" evidence="2">
    <location>
        <begin position="274"/>
        <end position="296"/>
    </location>
</feature>
<comment type="caution">
    <text evidence="3">The sequence shown here is derived from an EMBL/GenBank/DDBJ whole genome shotgun (WGS) entry which is preliminary data.</text>
</comment>
<feature type="compositionally biased region" description="Polar residues" evidence="2">
    <location>
        <begin position="377"/>
        <end position="394"/>
    </location>
</feature>
<feature type="region of interest" description="Disordered" evidence="2">
    <location>
        <begin position="149"/>
        <end position="199"/>
    </location>
</feature>
<feature type="compositionally biased region" description="Basic and acidic residues" evidence="2">
    <location>
        <begin position="274"/>
        <end position="286"/>
    </location>
</feature>
<evidence type="ECO:0000256" key="2">
    <source>
        <dbReference type="SAM" id="MobiDB-lite"/>
    </source>
</evidence>
<dbReference type="AlphaFoldDB" id="A0A9P6MY13"/>
<name>A0A9P6MY13_9FUNG</name>
<accession>A0A9P6MY13</accession>
<feature type="compositionally biased region" description="Polar residues" evidence="2">
    <location>
        <begin position="636"/>
        <end position="653"/>
    </location>
</feature>
<proteinExistence type="predicted"/>
<feature type="compositionally biased region" description="Polar residues" evidence="2">
    <location>
        <begin position="610"/>
        <end position="622"/>
    </location>
</feature>